<comment type="caution">
    <text evidence="2">The sequence shown here is derived from an EMBL/GenBank/DDBJ whole genome shotgun (WGS) entry which is preliminary data.</text>
</comment>
<feature type="domain" description="RGS" evidence="1">
    <location>
        <begin position="729"/>
        <end position="841"/>
    </location>
</feature>
<dbReference type="Proteomes" id="UP000469452">
    <property type="component" value="Unassembled WGS sequence"/>
</dbReference>
<dbReference type="InterPro" id="IPR036305">
    <property type="entry name" value="RGS_sf"/>
</dbReference>
<feature type="domain" description="RGS" evidence="1">
    <location>
        <begin position="236"/>
        <end position="366"/>
    </location>
</feature>
<dbReference type="SUPFAM" id="SSF48097">
    <property type="entry name" value="Regulator of G-protein signaling, RGS"/>
    <property type="match status" value="4"/>
</dbReference>
<gene>
    <name evidence="2" type="ORF">AaE_015379</name>
</gene>
<feature type="domain" description="RGS" evidence="1">
    <location>
        <begin position="414"/>
        <end position="522"/>
    </location>
</feature>
<name>A0A6A4YZT0_APHAT</name>
<dbReference type="CDD" id="cd07440">
    <property type="entry name" value="RGS"/>
    <property type="match status" value="3"/>
</dbReference>
<dbReference type="EMBL" id="VJMI01020762">
    <property type="protein sequence ID" value="KAF0703426.1"/>
    <property type="molecule type" value="Genomic_DNA"/>
</dbReference>
<proteinExistence type="predicted"/>
<dbReference type="AlphaFoldDB" id="A0A6A4YZT0"/>
<dbReference type="VEuPathDB" id="FungiDB:H257_18122"/>
<dbReference type="InterPro" id="IPR044926">
    <property type="entry name" value="RGS_subdomain_2"/>
</dbReference>
<evidence type="ECO:0000313" key="3">
    <source>
        <dbReference type="Proteomes" id="UP000469452"/>
    </source>
</evidence>
<dbReference type="PANTHER" id="PTHR10845:SF192">
    <property type="entry name" value="DOUBLE HIT, ISOFORM B"/>
    <property type="match status" value="1"/>
</dbReference>
<dbReference type="Gene3D" id="1.10.167.10">
    <property type="entry name" value="Regulator of G-protein Signalling 4, domain 2"/>
    <property type="match status" value="4"/>
</dbReference>
<protein>
    <recommendedName>
        <fullName evidence="1">RGS domain-containing protein</fullName>
    </recommendedName>
</protein>
<dbReference type="InterPro" id="IPR016137">
    <property type="entry name" value="RGS"/>
</dbReference>
<reference evidence="2 3" key="1">
    <citation type="submission" date="2019-06" db="EMBL/GenBank/DDBJ databases">
        <title>Genomics analysis of Aphanomyces spp. identifies a new class of oomycete effector associated with host adaptation.</title>
        <authorList>
            <person name="Gaulin E."/>
        </authorList>
    </citation>
    <scope>NUCLEOTIDE SEQUENCE [LARGE SCALE GENOMIC DNA]</scope>
    <source>
        <strain evidence="2 3">E</strain>
    </source>
</reference>
<dbReference type="PROSITE" id="PS50132">
    <property type="entry name" value="RGS"/>
    <property type="match status" value="4"/>
</dbReference>
<feature type="domain" description="RGS" evidence="1">
    <location>
        <begin position="578"/>
        <end position="680"/>
    </location>
</feature>
<dbReference type="SMART" id="SM00315">
    <property type="entry name" value="RGS"/>
    <property type="match status" value="4"/>
</dbReference>
<accession>A0A6A4YZT0</accession>
<dbReference type="Pfam" id="PF00615">
    <property type="entry name" value="RGS"/>
    <property type="match status" value="4"/>
</dbReference>
<dbReference type="PANTHER" id="PTHR10845">
    <property type="entry name" value="REGULATOR OF G PROTEIN SIGNALING"/>
    <property type="match status" value="1"/>
</dbReference>
<evidence type="ECO:0000259" key="1">
    <source>
        <dbReference type="PROSITE" id="PS50132"/>
    </source>
</evidence>
<sequence length="853" mass="97587">MGSVLGKLRRPRRLQSVPHTRVEAATVTPVSILGPSSHEHEGSMMATGVDVVKPLAPRQAKTAKQILKSVISASTQNLLADGTTAEDLLTGNKTSQAFLNYIRHTEGGMSRQSSVIENALVFWMTVRDLDFVPDGMFRSFVIAGAYESYIQPHAKREVPVVSNVERAQLKLYVDEVEMDEATALLQQISLDALELVRESFAAFLKDRGPYGFRETRLNKGTLPNFPYETQGEQREILEDLLEHPSSCRAFREYFQRIGGCPEYMFLVDVLDYKGTVQALHHETMTAEKHQLHVGYTMRKLRKIYNKYLKHGSKAMIHIQERLRESILLDIAKNPIPSVEVFDIAMNSCSYVVILDHLNLFLQSPEYEASKSRRRPSINVWLVDLGTGEKDYFVPTNGLPTLPVPSLPVMVAGSGSKYFRSYLRDQGVESTMDFYLEIEQFKLLPHNKKGYIAAIAGKIFKKYICRGAKLEVYLPSHIRRNILQDIADPQDSTFNEACEYVLGLWERKYLKQFRATPWFNDMHLHFSREQKSLDGSERQRACVSYHFRAKVIYIDTSHVYYNAFRDLLAHENSVQMTQFHKFLVKESCASYLLFYSEIEEFKRLPKSDYLTRQAKKIFYRFLHASAKESVCLSTATITEFNVHMENPSPAMFRTAQEEVLQFLWKVLYPKFMKSPFFCDLATIKEIDKASIKADGRASKGASMLRKGTVVPSMMSKRGSAENLLAPQEVTITAILANQDTRAMLLAFCEEIYCAESLYFWLECNEYKSIPHVDYLRVRAQKIYRKYITDSAKLQVNLVHAIVRDIEKSLAAPSRTLFIKAQEAIVFMMGKDTLPKFKASKFYDPCVRILADAVK</sequence>
<evidence type="ECO:0000313" key="2">
    <source>
        <dbReference type="EMBL" id="KAF0703426.1"/>
    </source>
</evidence>
<organism evidence="2 3">
    <name type="scientific">Aphanomyces astaci</name>
    <name type="common">Crayfish plague agent</name>
    <dbReference type="NCBI Taxonomy" id="112090"/>
    <lineage>
        <taxon>Eukaryota</taxon>
        <taxon>Sar</taxon>
        <taxon>Stramenopiles</taxon>
        <taxon>Oomycota</taxon>
        <taxon>Saprolegniomycetes</taxon>
        <taxon>Saprolegniales</taxon>
        <taxon>Verrucalvaceae</taxon>
        <taxon>Aphanomyces</taxon>
    </lineage>
</organism>